<reference evidence="2" key="1">
    <citation type="journal article" date="2021" name="Proc. Natl. Acad. Sci. U.S.A.">
        <title>A Catalog of Tens of Thousands of Viruses from Human Metagenomes Reveals Hidden Associations with Chronic Diseases.</title>
        <authorList>
            <person name="Tisza M.J."/>
            <person name="Buck C.B."/>
        </authorList>
    </citation>
    <scope>NUCLEOTIDE SEQUENCE</scope>
    <source>
        <strain evidence="2">CtUXy6</strain>
    </source>
</reference>
<evidence type="ECO:0000313" key="2">
    <source>
        <dbReference type="EMBL" id="DAG02613.1"/>
    </source>
</evidence>
<protein>
    <submittedName>
        <fullName evidence="2">Uncharacterized protein</fullName>
    </submittedName>
</protein>
<dbReference type="EMBL" id="BK016212">
    <property type="protein sequence ID" value="DAG02613.1"/>
    <property type="molecule type" value="Genomic_DNA"/>
</dbReference>
<feature type="transmembrane region" description="Helical" evidence="1">
    <location>
        <begin position="21"/>
        <end position="41"/>
    </location>
</feature>
<keyword evidence="1" id="KW-0472">Membrane</keyword>
<evidence type="ECO:0000256" key="1">
    <source>
        <dbReference type="SAM" id="Phobius"/>
    </source>
</evidence>
<name>A0A8S5V7D7_9CAUD</name>
<accession>A0A8S5V7D7</accession>
<sequence length="43" mass="5111">MRIKKKPVVLVRYYYPISLRAFLLLNYCFLAVFRLALPFSLSS</sequence>
<proteinExistence type="predicted"/>
<keyword evidence="1" id="KW-1133">Transmembrane helix</keyword>
<organism evidence="2">
    <name type="scientific">CrAss-like virus sp. ctUXy6</name>
    <dbReference type="NCBI Taxonomy" id="2825835"/>
    <lineage>
        <taxon>Viruses</taxon>
        <taxon>Duplodnaviria</taxon>
        <taxon>Heunggongvirae</taxon>
        <taxon>Uroviricota</taxon>
        <taxon>Caudoviricetes</taxon>
        <taxon>Crassvirales</taxon>
    </lineage>
</organism>
<keyword evidence="1" id="KW-0812">Transmembrane</keyword>